<dbReference type="GO" id="GO:0016779">
    <property type="term" value="F:nucleotidyltransferase activity"/>
    <property type="evidence" value="ECO:0007669"/>
    <property type="project" value="InterPro"/>
</dbReference>
<evidence type="ECO:0000313" key="3">
    <source>
        <dbReference type="Proteomes" id="UP000521075"/>
    </source>
</evidence>
<dbReference type="EMBL" id="JACCHJ010000001">
    <property type="protein sequence ID" value="NYK10446.1"/>
    <property type="molecule type" value="Genomic_DNA"/>
</dbReference>
<evidence type="ECO:0000259" key="1">
    <source>
        <dbReference type="Pfam" id="PF01909"/>
    </source>
</evidence>
<dbReference type="Gene3D" id="3.30.460.10">
    <property type="entry name" value="Beta Polymerase, domain 2"/>
    <property type="match status" value="1"/>
</dbReference>
<dbReference type="RefSeq" id="WP_179701179.1">
    <property type="nucleotide sequence ID" value="NZ_BAAAHA010000006.1"/>
</dbReference>
<protein>
    <submittedName>
        <fullName evidence="2">Putative nucleotidyltransferase</fullName>
    </submittedName>
</protein>
<accession>A0A853DMZ1</accession>
<gene>
    <name evidence="2" type="ORF">HNR14_002327</name>
</gene>
<dbReference type="Pfam" id="PF01909">
    <property type="entry name" value="NTP_transf_2"/>
    <property type="match status" value="1"/>
</dbReference>
<feature type="domain" description="Polymerase nucleotidyl transferase" evidence="1">
    <location>
        <begin position="23"/>
        <end position="62"/>
    </location>
</feature>
<name>A0A853DMZ1_9MICO</name>
<dbReference type="InterPro" id="IPR043519">
    <property type="entry name" value="NT_sf"/>
</dbReference>
<organism evidence="2 3">
    <name type="scientific">Leifsonia naganoensis</name>
    <dbReference type="NCBI Taxonomy" id="150025"/>
    <lineage>
        <taxon>Bacteria</taxon>
        <taxon>Bacillati</taxon>
        <taxon>Actinomycetota</taxon>
        <taxon>Actinomycetes</taxon>
        <taxon>Micrococcales</taxon>
        <taxon>Microbacteriaceae</taxon>
        <taxon>Leifsonia</taxon>
    </lineage>
</organism>
<keyword evidence="3" id="KW-1185">Reference proteome</keyword>
<keyword evidence="2" id="KW-0808">Transferase</keyword>
<proteinExistence type="predicted"/>
<dbReference type="Proteomes" id="UP000521075">
    <property type="component" value="Unassembled WGS sequence"/>
</dbReference>
<dbReference type="CDD" id="cd05403">
    <property type="entry name" value="NT_KNTase_like"/>
    <property type="match status" value="1"/>
</dbReference>
<reference evidence="2 3" key="1">
    <citation type="submission" date="2020-07" db="EMBL/GenBank/DDBJ databases">
        <title>Sequencing the genomes of 1000 actinobacteria strains.</title>
        <authorList>
            <person name="Klenk H.-P."/>
        </authorList>
    </citation>
    <scope>NUCLEOTIDE SEQUENCE [LARGE SCALE GENOMIC DNA]</scope>
    <source>
        <strain evidence="2 3">DSM 15166</strain>
    </source>
</reference>
<dbReference type="InterPro" id="IPR002934">
    <property type="entry name" value="Polymerase_NTP_transf_dom"/>
</dbReference>
<evidence type="ECO:0000313" key="2">
    <source>
        <dbReference type="EMBL" id="NYK10446.1"/>
    </source>
</evidence>
<comment type="caution">
    <text evidence="2">The sequence shown here is derived from an EMBL/GenBank/DDBJ whole genome shotgun (WGS) entry which is preliminary data.</text>
</comment>
<dbReference type="SUPFAM" id="SSF81301">
    <property type="entry name" value="Nucleotidyltransferase"/>
    <property type="match status" value="1"/>
</dbReference>
<dbReference type="AlphaFoldDB" id="A0A853DMZ1"/>
<sequence length="261" mass="28047">MQHHQTTLAAFAAQTQADDDALALVLTGSLARGTARPDSDVDVYLVVTEEAFERARATDALSYVRGDVATYEGGYVDVKVASPSYLAAAAERADEPTRASLLGSRVAWSRLDGLEETLTAIQTLPDDEWARRADSFVAQLRLYGGYFLPQGEQLADPYLLSWAAVHLANAASRALLAHHRVLFAGPKYVRSSVASLPERSAAVLPLLDALLAAPSPRTGTDVMTAVEAVVPSTLTPDNTLSRFVSDNELAWLWQAPTPEAL</sequence>